<gene>
    <name evidence="3" type="ORF">DIW82_09415</name>
</gene>
<proteinExistence type="predicted"/>
<dbReference type="STRING" id="863239.GCA_000213935_02755"/>
<dbReference type="PROSITE" id="PS51318">
    <property type="entry name" value="TAT"/>
    <property type="match status" value="1"/>
</dbReference>
<name>A0A3D4T0D3_9CORY</name>
<dbReference type="InterPro" id="IPR006311">
    <property type="entry name" value="TAT_signal"/>
</dbReference>
<dbReference type="Proteomes" id="UP000261739">
    <property type="component" value="Unassembled WGS sequence"/>
</dbReference>
<feature type="domain" description="DUF306" evidence="2">
    <location>
        <begin position="77"/>
        <end position="121"/>
    </location>
</feature>
<protein>
    <submittedName>
        <fullName evidence="3">META domain-containing protein</fullName>
    </submittedName>
</protein>
<sequence length="156" mass="15863">MTRTPRTRLTRRILTGAAAVLTAAGLAGLPTAGAAPGLPDLPALPDGATSSLSSLPSLPDVDFAGRWVDLYPGGSGELTFDNGRVSGTDGCNGIGSTYTVTGNVAHVEPFISTMMACPGQNQWLGGVSSIDHYGLLMIVHGHDGQIIGALRPALPA</sequence>
<comment type="caution">
    <text evidence="3">The sequence shown here is derived from an EMBL/GenBank/DDBJ whole genome shotgun (WGS) entry which is preliminary data.</text>
</comment>
<dbReference type="RefSeq" id="WP_010118619.1">
    <property type="nucleotide sequence ID" value="NZ_DAITTW010000008.1"/>
</dbReference>
<keyword evidence="1" id="KW-0732">Signal</keyword>
<evidence type="ECO:0000313" key="3">
    <source>
        <dbReference type="EMBL" id="HCT14979.1"/>
    </source>
</evidence>
<dbReference type="InterPro" id="IPR038670">
    <property type="entry name" value="HslJ-like_sf"/>
</dbReference>
<evidence type="ECO:0000259" key="2">
    <source>
        <dbReference type="Pfam" id="PF03724"/>
    </source>
</evidence>
<evidence type="ECO:0000313" key="4">
    <source>
        <dbReference type="Proteomes" id="UP000261739"/>
    </source>
</evidence>
<feature type="chain" id="PRO_5017540711" evidence="1">
    <location>
        <begin position="35"/>
        <end position="156"/>
    </location>
</feature>
<accession>A0A3D4T0D3</accession>
<dbReference type="Pfam" id="PF03724">
    <property type="entry name" value="META"/>
    <property type="match status" value="1"/>
</dbReference>
<evidence type="ECO:0000256" key="1">
    <source>
        <dbReference type="SAM" id="SignalP"/>
    </source>
</evidence>
<dbReference type="Gene3D" id="2.40.128.270">
    <property type="match status" value="1"/>
</dbReference>
<dbReference type="EMBL" id="DQID01000243">
    <property type="protein sequence ID" value="HCT14979.1"/>
    <property type="molecule type" value="Genomic_DNA"/>
</dbReference>
<dbReference type="AlphaFoldDB" id="A0A3D4T0D3"/>
<organism evidence="3 4">
    <name type="scientific">Corynebacterium nuruki</name>
    <dbReference type="NCBI Taxonomy" id="1032851"/>
    <lineage>
        <taxon>Bacteria</taxon>
        <taxon>Bacillati</taxon>
        <taxon>Actinomycetota</taxon>
        <taxon>Actinomycetes</taxon>
        <taxon>Mycobacteriales</taxon>
        <taxon>Corynebacteriaceae</taxon>
        <taxon>Corynebacterium</taxon>
    </lineage>
</organism>
<dbReference type="InterPro" id="IPR005184">
    <property type="entry name" value="DUF306_Meta_HslJ"/>
</dbReference>
<reference evidence="3 4" key="1">
    <citation type="journal article" date="2018" name="Nat. Biotechnol.">
        <title>A standardized bacterial taxonomy based on genome phylogeny substantially revises the tree of life.</title>
        <authorList>
            <person name="Parks D.H."/>
            <person name="Chuvochina M."/>
            <person name="Waite D.W."/>
            <person name="Rinke C."/>
            <person name="Skarshewski A."/>
            <person name="Chaumeil P.A."/>
            <person name="Hugenholtz P."/>
        </authorList>
    </citation>
    <scope>NUCLEOTIDE SEQUENCE [LARGE SCALE GENOMIC DNA]</scope>
    <source>
        <strain evidence="3">UBA11247</strain>
    </source>
</reference>
<feature type="signal peptide" evidence="1">
    <location>
        <begin position="1"/>
        <end position="34"/>
    </location>
</feature>